<dbReference type="PIRSF" id="PIRSF000521">
    <property type="entry name" value="Transaminase_4ab_Lys_Orn"/>
    <property type="match status" value="1"/>
</dbReference>
<evidence type="ECO:0000256" key="3">
    <source>
        <dbReference type="ARBA" id="ARBA00022679"/>
    </source>
</evidence>
<dbReference type="PANTHER" id="PTHR42684">
    <property type="entry name" value="ADENOSYLMETHIONINE-8-AMINO-7-OXONONANOATE AMINOTRANSFERASE"/>
    <property type="match status" value="1"/>
</dbReference>
<keyword evidence="2 6" id="KW-0032">Aminotransferase</keyword>
<dbReference type="Gene3D" id="3.90.1150.10">
    <property type="entry name" value="Aspartate Aminotransferase, domain 1"/>
    <property type="match status" value="1"/>
</dbReference>
<evidence type="ECO:0000313" key="7">
    <source>
        <dbReference type="Proteomes" id="UP001266357"/>
    </source>
</evidence>
<name>A0ABU2ZWF8_9GAMM</name>
<dbReference type="InterPro" id="IPR049704">
    <property type="entry name" value="Aminotrans_3_PPA_site"/>
</dbReference>
<dbReference type="CDD" id="cd00610">
    <property type="entry name" value="OAT_like"/>
    <property type="match status" value="1"/>
</dbReference>
<evidence type="ECO:0000256" key="4">
    <source>
        <dbReference type="ARBA" id="ARBA00022898"/>
    </source>
</evidence>
<sequence length="451" mass="49541">MSQIIYPTTNLKKPSNLVIERGEGVYVYDNKGNKYLEAMAGLWCSSLGYNNKELIDACTDQMSKLSYSHMFGGKTHQVGIDLAEKLTSMVPMNNAKVFFGNSGSDANDTHIKLLRYYFNAIGKPQKYKIIARERSYHGVTIASASLTGLPVNHSNFDLPFEALGILRTDAPHYYRGALENESEIEFVDRITNNLEKLIIEEGPETIAAFIVEPITGASGVIVPPPGYYEKVQAILEKYDILFWCDEVITAFGRTGNDFGSNTMGIKSPDLMTLAKQLSSAYMPISASLISGDIYQALIEPSNKVGVFGHGYTYSGHPVACAVALKTLEIYQRDNMFDDAAVKGDYMQSKLQKLNAHPLVGEIRGKGMIAAVEMVANKKTGQAFPNGDIGHYAMAACQRLGMITRAIAGSSLAFCPPLIITTSQIDEMIFVLEKALDETLIYAMKNNLIVKV</sequence>
<dbReference type="PANTHER" id="PTHR42684:SF3">
    <property type="entry name" value="ADENOSYLMETHIONINE-8-AMINO-7-OXONONANOATE AMINOTRANSFERASE"/>
    <property type="match status" value="1"/>
</dbReference>
<dbReference type="PROSITE" id="PS00600">
    <property type="entry name" value="AA_TRANSFER_CLASS_3"/>
    <property type="match status" value="1"/>
</dbReference>
<dbReference type="Proteomes" id="UP001266357">
    <property type="component" value="Unassembled WGS sequence"/>
</dbReference>
<keyword evidence="4 5" id="KW-0663">Pyridoxal phosphate</keyword>
<evidence type="ECO:0000256" key="5">
    <source>
        <dbReference type="RuleBase" id="RU003560"/>
    </source>
</evidence>
<proteinExistence type="inferred from homology"/>
<dbReference type="NCBIfam" id="NF004767">
    <property type="entry name" value="PRK06105.1"/>
    <property type="match status" value="1"/>
</dbReference>
<protein>
    <submittedName>
        <fullName evidence="6">Aminotransferase</fullName>
    </submittedName>
</protein>
<accession>A0ABU2ZWF8</accession>
<dbReference type="Pfam" id="PF00202">
    <property type="entry name" value="Aminotran_3"/>
    <property type="match status" value="1"/>
</dbReference>
<keyword evidence="7" id="KW-1185">Reference proteome</keyword>
<dbReference type="InterPro" id="IPR005814">
    <property type="entry name" value="Aminotrans_3"/>
</dbReference>
<dbReference type="InterPro" id="IPR015422">
    <property type="entry name" value="PyrdxlP-dep_Trfase_small"/>
</dbReference>
<comment type="caution">
    <text evidence="6">The sequence shown here is derived from an EMBL/GenBank/DDBJ whole genome shotgun (WGS) entry which is preliminary data.</text>
</comment>
<gene>
    <name evidence="6" type="ORF">RM573_01585</name>
</gene>
<evidence type="ECO:0000256" key="2">
    <source>
        <dbReference type="ARBA" id="ARBA00022576"/>
    </source>
</evidence>
<dbReference type="GO" id="GO:0008483">
    <property type="term" value="F:transaminase activity"/>
    <property type="evidence" value="ECO:0007669"/>
    <property type="project" value="UniProtKB-KW"/>
</dbReference>
<reference evidence="6 7" key="1">
    <citation type="submission" date="2023-09" db="EMBL/GenBank/DDBJ databases">
        <authorList>
            <person name="Rey-Velasco X."/>
        </authorList>
    </citation>
    <scope>NUCLEOTIDE SEQUENCE [LARGE SCALE GENOMIC DNA]</scope>
    <source>
        <strain evidence="6 7">W431</strain>
    </source>
</reference>
<keyword evidence="3" id="KW-0808">Transferase</keyword>
<comment type="cofactor">
    <cofactor evidence="1">
        <name>pyridoxal 5'-phosphate</name>
        <dbReference type="ChEBI" id="CHEBI:597326"/>
    </cofactor>
</comment>
<dbReference type="Gene3D" id="3.40.640.10">
    <property type="entry name" value="Type I PLP-dependent aspartate aminotransferase-like (Major domain)"/>
    <property type="match status" value="1"/>
</dbReference>
<dbReference type="SUPFAM" id="SSF53383">
    <property type="entry name" value="PLP-dependent transferases"/>
    <property type="match status" value="1"/>
</dbReference>
<evidence type="ECO:0000313" key="6">
    <source>
        <dbReference type="EMBL" id="MDT0602275.1"/>
    </source>
</evidence>
<evidence type="ECO:0000256" key="1">
    <source>
        <dbReference type="ARBA" id="ARBA00001933"/>
    </source>
</evidence>
<dbReference type="InterPro" id="IPR015424">
    <property type="entry name" value="PyrdxlP-dep_Trfase"/>
</dbReference>
<dbReference type="InterPro" id="IPR015421">
    <property type="entry name" value="PyrdxlP-dep_Trfase_major"/>
</dbReference>
<comment type="similarity">
    <text evidence="5">Belongs to the class-III pyridoxal-phosphate-dependent aminotransferase family.</text>
</comment>
<dbReference type="RefSeq" id="WP_311576206.1">
    <property type="nucleotide sequence ID" value="NZ_JAVRIF010000001.1"/>
</dbReference>
<organism evidence="6 7">
    <name type="scientific">Thalassotalea castellviae</name>
    <dbReference type="NCBI Taxonomy" id="3075612"/>
    <lineage>
        <taxon>Bacteria</taxon>
        <taxon>Pseudomonadati</taxon>
        <taxon>Pseudomonadota</taxon>
        <taxon>Gammaproteobacteria</taxon>
        <taxon>Alteromonadales</taxon>
        <taxon>Colwelliaceae</taxon>
        <taxon>Thalassotalea</taxon>
    </lineage>
</organism>
<dbReference type="EMBL" id="JAVRIF010000001">
    <property type="protein sequence ID" value="MDT0602275.1"/>
    <property type="molecule type" value="Genomic_DNA"/>
</dbReference>